<evidence type="ECO:0000256" key="1">
    <source>
        <dbReference type="SAM" id="SignalP"/>
    </source>
</evidence>
<protein>
    <recommendedName>
        <fullName evidence="2">Chitin-binding type-2 domain-containing protein</fullName>
    </recommendedName>
</protein>
<keyword evidence="4" id="KW-1185">Reference proteome</keyword>
<dbReference type="Gene3D" id="2.170.140.10">
    <property type="entry name" value="Chitin binding domain"/>
    <property type="match status" value="1"/>
</dbReference>
<evidence type="ECO:0000313" key="3">
    <source>
        <dbReference type="EMBL" id="CAF0723401.1"/>
    </source>
</evidence>
<dbReference type="Pfam" id="PF01607">
    <property type="entry name" value="CBM_14"/>
    <property type="match status" value="1"/>
</dbReference>
<evidence type="ECO:0000259" key="2">
    <source>
        <dbReference type="PROSITE" id="PS50940"/>
    </source>
</evidence>
<comment type="caution">
    <text evidence="3">The sequence shown here is derived from an EMBL/GenBank/DDBJ whole genome shotgun (WGS) entry which is preliminary data.</text>
</comment>
<dbReference type="InterPro" id="IPR036508">
    <property type="entry name" value="Chitin-bd_dom_sf"/>
</dbReference>
<dbReference type="OrthoDB" id="6020543at2759"/>
<dbReference type="SUPFAM" id="SSF57625">
    <property type="entry name" value="Invertebrate chitin-binding proteins"/>
    <property type="match status" value="1"/>
</dbReference>
<feature type="domain" description="Chitin-binding type-2" evidence="2">
    <location>
        <begin position="97"/>
        <end position="160"/>
    </location>
</feature>
<keyword evidence="1" id="KW-0732">Signal</keyword>
<evidence type="ECO:0000313" key="4">
    <source>
        <dbReference type="Proteomes" id="UP000663879"/>
    </source>
</evidence>
<organism evidence="3 4">
    <name type="scientific">Brachionus calyciflorus</name>
    <dbReference type="NCBI Taxonomy" id="104777"/>
    <lineage>
        <taxon>Eukaryota</taxon>
        <taxon>Metazoa</taxon>
        <taxon>Spiralia</taxon>
        <taxon>Gnathifera</taxon>
        <taxon>Rotifera</taxon>
        <taxon>Eurotatoria</taxon>
        <taxon>Monogononta</taxon>
        <taxon>Pseudotrocha</taxon>
        <taxon>Ploima</taxon>
        <taxon>Brachionidae</taxon>
        <taxon>Brachionus</taxon>
    </lineage>
</organism>
<dbReference type="EMBL" id="CAJNOC010000179">
    <property type="protein sequence ID" value="CAF0723401.1"/>
    <property type="molecule type" value="Genomic_DNA"/>
</dbReference>
<dbReference type="GO" id="GO:0005576">
    <property type="term" value="C:extracellular region"/>
    <property type="evidence" value="ECO:0007669"/>
    <property type="project" value="InterPro"/>
</dbReference>
<feature type="chain" id="PRO_5032895852" description="Chitin-binding type-2 domain-containing protein" evidence="1">
    <location>
        <begin position="23"/>
        <end position="166"/>
    </location>
</feature>
<dbReference type="Proteomes" id="UP000663879">
    <property type="component" value="Unassembled WGS sequence"/>
</dbReference>
<name>A0A813MRW8_9BILA</name>
<feature type="signal peptide" evidence="1">
    <location>
        <begin position="1"/>
        <end position="22"/>
    </location>
</feature>
<dbReference type="InterPro" id="IPR002557">
    <property type="entry name" value="Chitin-bd_dom"/>
</dbReference>
<dbReference type="SMART" id="SM00494">
    <property type="entry name" value="ChtBD2"/>
    <property type="match status" value="1"/>
</dbReference>
<reference evidence="3" key="1">
    <citation type="submission" date="2021-02" db="EMBL/GenBank/DDBJ databases">
        <authorList>
            <person name="Nowell W R."/>
        </authorList>
    </citation>
    <scope>NUCLEOTIDE SEQUENCE</scope>
    <source>
        <strain evidence="3">Ploen Becks lab</strain>
    </source>
</reference>
<dbReference type="PROSITE" id="PS50940">
    <property type="entry name" value="CHIT_BIND_II"/>
    <property type="match status" value="1"/>
</dbReference>
<proteinExistence type="predicted"/>
<accession>A0A813MRW8</accession>
<gene>
    <name evidence="3" type="ORF">OXX778_LOCUS2328</name>
</gene>
<sequence length="166" mass="18558">MSKSILALISIFYLCSLFNVEAASLNFTENAGETKNGLWSYYSYPYHYYNWYYAYPTYTFTVSTCGAVASCPVQCPGTCGYWSGLYACKFSACAIIGSPCSAVNIASGVYLHPFAHDPSRYVQCDTTPGVTYIRSCPAGLVFDGRFRVCNYPSQVYYTYASHWLKK</sequence>
<dbReference type="AlphaFoldDB" id="A0A813MRW8"/>
<dbReference type="GO" id="GO:0008061">
    <property type="term" value="F:chitin binding"/>
    <property type="evidence" value="ECO:0007669"/>
    <property type="project" value="InterPro"/>
</dbReference>